<dbReference type="KEGG" id="chig:CH63R_12859"/>
<evidence type="ECO:0000313" key="3">
    <source>
        <dbReference type="Proteomes" id="UP000092177"/>
    </source>
</evidence>
<accession>A0A1B7XVB8</accession>
<dbReference type="EMBL" id="LTAN01000009">
    <property type="protein sequence ID" value="OBR03732.1"/>
    <property type="molecule type" value="Genomic_DNA"/>
</dbReference>
<dbReference type="GeneID" id="28871940"/>
<dbReference type="RefSeq" id="XP_018152250.1">
    <property type="nucleotide sequence ID" value="XM_018307833.1"/>
</dbReference>
<sequence>MACGQVVLHDRQIDMVGRNDDTGIPIPVVGGRSVYHRPAYPDGLDIPKSHKAIQKRPAKATARLG</sequence>
<dbReference type="VEuPathDB" id="FungiDB:CH63R_12859"/>
<keyword evidence="3" id="KW-1185">Reference proteome</keyword>
<evidence type="ECO:0000256" key="1">
    <source>
        <dbReference type="SAM" id="MobiDB-lite"/>
    </source>
</evidence>
<reference evidence="3" key="1">
    <citation type="journal article" date="2017" name="BMC Genomics">
        <title>Gapless genome assembly of Colletotrichum higginsianum reveals chromosome structure and association of transposable elements with secondary metabolite gene clusters.</title>
        <authorList>
            <person name="Dallery J.-F."/>
            <person name="Lapalu N."/>
            <person name="Zampounis A."/>
            <person name="Pigne S."/>
            <person name="Luyten I."/>
            <person name="Amselem J."/>
            <person name="Wittenberg A.H.J."/>
            <person name="Zhou S."/>
            <person name="de Queiroz M.V."/>
            <person name="Robin G.P."/>
            <person name="Auger A."/>
            <person name="Hainaut M."/>
            <person name="Henrissat B."/>
            <person name="Kim K.-T."/>
            <person name="Lee Y.-H."/>
            <person name="Lespinet O."/>
            <person name="Schwartz D.C."/>
            <person name="Thon M.R."/>
            <person name="O'Connell R.J."/>
        </authorList>
    </citation>
    <scope>NUCLEOTIDE SEQUENCE [LARGE SCALE GENOMIC DNA]</scope>
    <source>
        <strain evidence="3">IMI 349063</strain>
    </source>
</reference>
<name>A0A1B7XVB8_COLHI</name>
<dbReference type="Proteomes" id="UP000092177">
    <property type="component" value="Chromosome 9"/>
</dbReference>
<comment type="caution">
    <text evidence="2">The sequence shown here is derived from an EMBL/GenBank/DDBJ whole genome shotgun (WGS) entry which is preliminary data.</text>
</comment>
<organism evidence="2 3">
    <name type="scientific">Colletotrichum higginsianum (strain IMI 349063)</name>
    <name type="common">Crucifer anthracnose fungus</name>
    <dbReference type="NCBI Taxonomy" id="759273"/>
    <lineage>
        <taxon>Eukaryota</taxon>
        <taxon>Fungi</taxon>
        <taxon>Dikarya</taxon>
        <taxon>Ascomycota</taxon>
        <taxon>Pezizomycotina</taxon>
        <taxon>Sordariomycetes</taxon>
        <taxon>Hypocreomycetidae</taxon>
        <taxon>Glomerellales</taxon>
        <taxon>Glomerellaceae</taxon>
        <taxon>Colletotrichum</taxon>
        <taxon>Colletotrichum destructivum species complex</taxon>
    </lineage>
</organism>
<feature type="compositionally biased region" description="Basic residues" evidence="1">
    <location>
        <begin position="49"/>
        <end position="58"/>
    </location>
</feature>
<evidence type="ECO:0000313" key="2">
    <source>
        <dbReference type="EMBL" id="OBR03732.1"/>
    </source>
</evidence>
<gene>
    <name evidence="2" type="ORF">CH63R_12859</name>
</gene>
<proteinExistence type="predicted"/>
<dbReference type="AlphaFoldDB" id="A0A1B7XVB8"/>
<feature type="region of interest" description="Disordered" evidence="1">
    <location>
        <begin position="45"/>
        <end position="65"/>
    </location>
</feature>
<protein>
    <submittedName>
        <fullName evidence="2">Uncharacterized protein</fullName>
    </submittedName>
</protein>